<reference evidence="2" key="1">
    <citation type="submission" date="2023-07" db="EMBL/GenBank/DDBJ databases">
        <title>30 novel species of actinomycetes from the DSMZ collection.</title>
        <authorList>
            <person name="Nouioui I."/>
        </authorList>
    </citation>
    <scope>NUCLEOTIDE SEQUENCE [LARGE SCALE GENOMIC DNA]</scope>
    <source>
        <strain evidence="2">DSM 44917</strain>
    </source>
</reference>
<comment type="caution">
    <text evidence="1">The sequence shown here is derived from an EMBL/GenBank/DDBJ whole genome shotgun (WGS) entry which is preliminary data.</text>
</comment>
<organism evidence="1 2">
    <name type="scientific">Streptomyces boetiae</name>
    <dbReference type="NCBI Taxonomy" id="3075541"/>
    <lineage>
        <taxon>Bacteria</taxon>
        <taxon>Bacillati</taxon>
        <taxon>Actinomycetota</taxon>
        <taxon>Actinomycetes</taxon>
        <taxon>Kitasatosporales</taxon>
        <taxon>Streptomycetaceae</taxon>
        <taxon>Streptomyces</taxon>
    </lineage>
</organism>
<dbReference type="EMBL" id="JAVREN010000004">
    <property type="protein sequence ID" value="MDT0306144.1"/>
    <property type="molecule type" value="Genomic_DNA"/>
</dbReference>
<evidence type="ECO:0000313" key="2">
    <source>
        <dbReference type="Proteomes" id="UP001183388"/>
    </source>
</evidence>
<gene>
    <name evidence="1" type="ORF">RM780_04095</name>
</gene>
<accession>A0ABU2L3K5</accession>
<evidence type="ECO:0000313" key="1">
    <source>
        <dbReference type="EMBL" id="MDT0306144.1"/>
    </source>
</evidence>
<dbReference type="Proteomes" id="UP001183388">
    <property type="component" value="Unassembled WGS sequence"/>
</dbReference>
<dbReference type="RefSeq" id="WP_311629063.1">
    <property type="nucleotide sequence ID" value="NZ_JAVREN010000004.1"/>
</dbReference>
<keyword evidence="2" id="KW-1185">Reference proteome</keyword>
<sequence>MTDVAVMVGGRGRVRLELVVEAVAVLVDPALPGTPWTAGEIAEALPDLLEMAAGGSLAAPATTLRWLGAIWAGEPLPEE</sequence>
<name>A0ABU2L3K5_9ACTN</name>
<protein>
    <submittedName>
        <fullName evidence="1">Uncharacterized protein</fullName>
    </submittedName>
</protein>
<proteinExistence type="predicted"/>